<dbReference type="OrthoDB" id="2156220at2"/>
<protein>
    <submittedName>
        <fullName evidence="1">Heme-binding protein</fullName>
    </submittedName>
</protein>
<name>A0A7I7R6Z6_9MYCO</name>
<dbReference type="EMBL" id="MVHZ01000015">
    <property type="protein sequence ID" value="ORA99550.1"/>
    <property type="molecule type" value="Genomic_DNA"/>
</dbReference>
<dbReference type="Proteomes" id="UP000192320">
    <property type="component" value="Unassembled WGS sequence"/>
</dbReference>
<sequence length="213" mass="22883">MSGILSAATAALQGVGSVVGVRNGTDEPPFTVEQRTRDVETRRYAERVAAETVVTGDEESARSAGFRRLAGYIFGGNHSRTKIAMTAPVAQDPAAPAGEKISMTAPVAQQSGAAGQWVIRFFMPTGIGLESLPEPDNATVRLVRVPAETVAVHTFSGDRGRRAIETHTATLLNALKDLHCEPVGVPQAWFYDPPWTLPMFRRNEIAVAITQND</sequence>
<accession>A0A7I7R6Z6</accession>
<proteinExistence type="predicted"/>
<dbReference type="PANTHER" id="PTHR11220:SF58">
    <property type="entry name" value="SOUL HEME-BINDING FAMILY PROTEIN"/>
    <property type="match status" value="1"/>
</dbReference>
<dbReference type="AlphaFoldDB" id="A0A7I7R6Z6"/>
<dbReference type="RefSeq" id="WP_083026846.1">
    <property type="nucleotide sequence ID" value="NZ_AP022589.1"/>
</dbReference>
<dbReference type="SUPFAM" id="SSF55136">
    <property type="entry name" value="Probable bacterial effector-binding domain"/>
    <property type="match status" value="1"/>
</dbReference>
<keyword evidence="2" id="KW-1185">Reference proteome</keyword>
<dbReference type="Pfam" id="PF04832">
    <property type="entry name" value="SOUL"/>
    <property type="match status" value="1"/>
</dbReference>
<dbReference type="Gene3D" id="3.20.80.10">
    <property type="entry name" value="Regulatory factor, effector binding domain"/>
    <property type="match status" value="1"/>
</dbReference>
<evidence type="ECO:0000313" key="2">
    <source>
        <dbReference type="Proteomes" id="UP000192320"/>
    </source>
</evidence>
<organism evidence="1 2">
    <name type="scientific">Mycolicibacter minnesotensis</name>
    <dbReference type="NCBI Taxonomy" id="1118379"/>
    <lineage>
        <taxon>Bacteria</taxon>
        <taxon>Bacillati</taxon>
        <taxon>Actinomycetota</taxon>
        <taxon>Actinomycetes</taxon>
        <taxon>Mycobacteriales</taxon>
        <taxon>Mycobacteriaceae</taxon>
        <taxon>Mycolicibacter</taxon>
    </lineage>
</organism>
<dbReference type="InterPro" id="IPR006917">
    <property type="entry name" value="SOUL_heme-bd"/>
</dbReference>
<dbReference type="InterPro" id="IPR011256">
    <property type="entry name" value="Reg_factor_effector_dom_sf"/>
</dbReference>
<reference evidence="1 2" key="1">
    <citation type="submission" date="2017-02" db="EMBL/GenBank/DDBJ databases">
        <title>The new phylogeny of genus Mycobacterium.</title>
        <authorList>
            <person name="Tortoli E."/>
            <person name="Trovato A."/>
            <person name="Cirillo D.M."/>
        </authorList>
    </citation>
    <scope>NUCLEOTIDE SEQUENCE [LARGE SCALE GENOMIC DNA]</scope>
    <source>
        <strain evidence="1 2">DSM 45633</strain>
    </source>
</reference>
<dbReference type="PANTHER" id="PTHR11220">
    <property type="entry name" value="HEME-BINDING PROTEIN-RELATED"/>
    <property type="match status" value="1"/>
</dbReference>
<gene>
    <name evidence="1" type="ORF">BST33_13850</name>
</gene>
<evidence type="ECO:0000313" key="1">
    <source>
        <dbReference type="EMBL" id="ORA99550.1"/>
    </source>
</evidence>
<comment type="caution">
    <text evidence="1">The sequence shown here is derived from an EMBL/GenBank/DDBJ whole genome shotgun (WGS) entry which is preliminary data.</text>
</comment>